<organism evidence="1 2">
    <name type="scientific">Amycolatopsis ultiminotia</name>
    <dbReference type="NCBI Taxonomy" id="543629"/>
    <lineage>
        <taxon>Bacteria</taxon>
        <taxon>Bacillati</taxon>
        <taxon>Actinomycetota</taxon>
        <taxon>Actinomycetes</taxon>
        <taxon>Pseudonocardiales</taxon>
        <taxon>Pseudonocardiaceae</taxon>
        <taxon>Amycolatopsis</taxon>
    </lineage>
</organism>
<protein>
    <submittedName>
        <fullName evidence="1">Uncharacterized protein</fullName>
    </submittedName>
</protein>
<dbReference type="Proteomes" id="UP001500689">
    <property type="component" value="Unassembled WGS sequence"/>
</dbReference>
<reference evidence="2" key="1">
    <citation type="journal article" date="2019" name="Int. J. Syst. Evol. Microbiol.">
        <title>The Global Catalogue of Microorganisms (GCM) 10K type strain sequencing project: providing services to taxonomists for standard genome sequencing and annotation.</title>
        <authorList>
            <consortium name="The Broad Institute Genomics Platform"/>
            <consortium name="The Broad Institute Genome Sequencing Center for Infectious Disease"/>
            <person name="Wu L."/>
            <person name="Ma J."/>
        </authorList>
    </citation>
    <scope>NUCLEOTIDE SEQUENCE [LARGE SCALE GENOMIC DNA]</scope>
    <source>
        <strain evidence="2">JCM 16898</strain>
    </source>
</reference>
<evidence type="ECO:0000313" key="1">
    <source>
        <dbReference type="EMBL" id="GAA3523002.1"/>
    </source>
</evidence>
<evidence type="ECO:0000313" key="2">
    <source>
        <dbReference type="Proteomes" id="UP001500689"/>
    </source>
</evidence>
<dbReference type="EMBL" id="BAAAZN010000001">
    <property type="protein sequence ID" value="GAA3523002.1"/>
    <property type="molecule type" value="Genomic_DNA"/>
</dbReference>
<sequence>MRHVAVEFARVVEQAMLMRQVRASTHLDNPVGELQGTTDAYAVIVDRVVVMHRQEQVPIQPVDARRVRDQARQDLLSIFQRTDFPPEPTLVRADLHLVNPGPTANRLGYHIGTNDCSHLAQRRSGPTATADRP</sequence>
<name>A0ABP6UYB3_9PSEU</name>
<accession>A0ABP6UYB3</accession>
<keyword evidence="2" id="KW-1185">Reference proteome</keyword>
<comment type="caution">
    <text evidence="1">The sequence shown here is derived from an EMBL/GenBank/DDBJ whole genome shotgun (WGS) entry which is preliminary data.</text>
</comment>
<proteinExistence type="predicted"/>
<gene>
    <name evidence="1" type="ORF">GCM10022222_01150</name>
</gene>